<proteinExistence type="predicted"/>
<keyword evidence="2" id="KW-1185">Reference proteome</keyword>
<dbReference type="EMBL" id="CAVMJV010000009">
    <property type="protein sequence ID" value="CAK5039216.1"/>
    <property type="molecule type" value="Genomic_DNA"/>
</dbReference>
<evidence type="ECO:0000313" key="2">
    <source>
        <dbReference type="Proteomes" id="UP001497535"/>
    </source>
</evidence>
<gene>
    <name evidence="1" type="ORF">MENTE1834_LOCUS9865</name>
</gene>
<evidence type="ECO:0000313" key="1">
    <source>
        <dbReference type="EMBL" id="CAK5039216.1"/>
    </source>
</evidence>
<accession>A0ACB0YAB3</accession>
<comment type="caution">
    <text evidence="1">The sequence shown here is derived from an EMBL/GenBank/DDBJ whole genome shotgun (WGS) entry which is preliminary data.</text>
</comment>
<dbReference type="Proteomes" id="UP001497535">
    <property type="component" value="Unassembled WGS sequence"/>
</dbReference>
<name>A0ACB0YAB3_MELEN</name>
<sequence>MLIIKQNSKFIQVFIFFVIIKIVYCGNSGFCCSVDVLGDGDEEKNILIIQDEENPNVAEEIVIVEDAGAQLNDVVNGQGEDAEENNHQLMNEDGIVVNEEGEEGGENNFQFMDEDQIQALADELNPDFEVDQEIAVPNFILPVQNEGEDSLGTSRSSIFTSTTDSSRRD</sequence>
<reference evidence="1" key="1">
    <citation type="submission" date="2023-11" db="EMBL/GenBank/DDBJ databases">
        <authorList>
            <person name="Poullet M."/>
        </authorList>
    </citation>
    <scope>NUCLEOTIDE SEQUENCE</scope>
    <source>
        <strain evidence="1">E1834</strain>
    </source>
</reference>
<protein>
    <submittedName>
        <fullName evidence="1">Uncharacterized protein</fullName>
    </submittedName>
</protein>
<organism evidence="1 2">
    <name type="scientific">Meloidogyne enterolobii</name>
    <name type="common">Root-knot nematode worm</name>
    <name type="synonym">Meloidogyne mayaguensis</name>
    <dbReference type="NCBI Taxonomy" id="390850"/>
    <lineage>
        <taxon>Eukaryota</taxon>
        <taxon>Metazoa</taxon>
        <taxon>Ecdysozoa</taxon>
        <taxon>Nematoda</taxon>
        <taxon>Chromadorea</taxon>
        <taxon>Rhabditida</taxon>
        <taxon>Tylenchina</taxon>
        <taxon>Tylenchomorpha</taxon>
        <taxon>Tylenchoidea</taxon>
        <taxon>Meloidogynidae</taxon>
        <taxon>Meloidogyninae</taxon>
        <taxon>Meloidogyne</taxon>
    </lineage>
</organism>